<reference evidence="1" key="2">
    <citation type="journal article" date="2015" name="Fish Shellfish Immunol.">
        <title>Early steps in the European eel (Anguilla anguilla)-Vibrio vulnificus interaction in the gills: Role of the RtxA13 toxin.</title>
        <authorList>
            <person name="Callol A."/>
            <person name="Pajuelo D."/>
            <person name="Ebbesson L."/>
            <person name="Teles M."/>
            <person name="MacKenzie S."/>
            <person name="Amaro C."/>
        </authorList>
    </citation>
    <scope>NUCLEOTIDE SEQUENCE</scope>
</reference>
<reference evidence="1" key="1">
    <citation type="submission" date="2014-11" db="EMBL/GenBank/DDBJ databases">
        <authorList>
            <person name="Amaro Gonzalez C."/>
        </authorList>
    </citation>
    <scope>NUCLEOTIDE SEQUENCE</scope>
</reference>
<accession>A0A0E9S488</accession>
<dbReference type="EMBL" id="GBXM01072476">
    <property type="protein sequence ID" value="JAH36101.1"/>
    <property type="molecule type" value="Transcribed_RNA"/>
</dbReference>
<evidence type="ECO:0000313" key="1">
    <source>
        <dbReference type="EMBL" id="JAH36101.1"/>
    </source>
</evidence>
<sequence>MPAPVSFQLTLERGSSDVALQNI</sequence>
<organism evidence="1">
    <name type="scientific">Anguilla anguilla</name>
    <name type="common">European freshwater eel</name>
    <name type="synonym">Muraena anguilla</name>
    <dbReference type="NCBI Taxonomy" id="7936"/>
    <lineage>
        <taxon>Eukaryota</taxon>
        <taxon>Metazoa</taxon>
        <taxon>Chordata</taxon>
        <taxon>Craniata</taxon>
        <taxon>Vertebrata</taxon>
        <taxon>Euteleostomi</taxon>
        <taxon>Actinopterygii</taxon>
        <taxon>Neopterygii</taxon>
        <taxon>Teleostei</taxon>
        <taxon>Anguilliformes</taxon>
        <taxon>Anguillidae</taxon>
        <taxon>Anguilla</taxon>
    </lineage>
</organism>
<protein>
    <submittedName>
        <fullName evidence="1">Uncharacterized protein</fullName>
    </submittedName>
</protein>
<name>A0A0E9S488_ANGAN</name>
<dbReference type="AlphaFoldDB" id="A0A0E9S488"/>
<proteinExistence type="predicted"/>